<dbReference type="AlphaFoldDB" id="A0A8J6EAB9"/>
<evidence type="ECO:0000313" key="2">
    <source>
        <dbReference type="Proteomes" id="UP000770717"/>
    </source>
</evidence>
<keyword evidence="2" id="KW-1185">Reference proteome</keyword>
<comment type="caution">
    <text evidence="1">The sequence shown here is derived from an EMBL/GenBank/DDBJ whole genome shotgun (WGS) entry which is preliminary data.</text>
</comment>
<sequence length="82" mass="9584">MYWMPTTFFRFLNQIFHSPFLSSCEWRCTQVFNNRCIRAMWLGTSDKSAASDSDERIAEEIGVKLEGVLQLNPKHILRSKAQ</sequence>
<accession>A0A8J6EAB9</accession>
<evidence type="ECO:0000313" key="1">
    <source>
        <dbReference type="EMBL" id="KAG9466404.1"/>
    </source>
</evidence>
<proteinExistence type="predicted"/>
<dbReference type="EMBL" id="WNTK01002080">
    <property type="protein sequence ID" value="KAG9466404.1"/>
    <property type="molecule type" value="Genomic_DNA"/>
</dbReference>
<reference evidence="1" key="1">
    <citation type="thesis" date="2020" institute="ProQuest LLC" country="789 East Eisenhower Parkway, Ann Arbor, MI, USA">
        <title>Comparative Genomics and Chromosome Evolution.</title>
        <authorList>
            <person name="Mudd A.B."/>
        </authorList>
    </citation>
    <scope>NUCLEOTIDE SEQUENCE</scope>
    <source>
        <strain evidence="1">HN-11 Male</strain>
        <tissue evidence="1">Kidney and liver</tissue>
    </source>
</reference>
<gene>
    <name evidence="1" type="ORF">GDO78_016687</name>
</gene>
<name>A0A8J6EAB9_ELECQ</name>
<organism evidence="1 2">
    <name type="scientific">Eleutherodactylus coqui</name>
    <name type="common">Puerto Rican coqui</name>
    <dbReference type="NCBI Taxonomy" id="57060"/>
    <lineage>
        <taxon>Eukaryota</taxon>
        <taxon>Metazoa</taxon>
        <taxon>Chordata</taxon>
        <taxon>Craniata</taxon>
        <taxon>Vertebrata</taxon>
        <taxon>Euteleostomi</taxon>
        <taxon>Amphibia</taxon>
        <taxon>Batrachia</taxon>
        <taxon>Anura</taxon>
        <taxon>Neobatrachia</taxon>
        <taxon>Hyloidea</taxon>
        <taxon>Eleutherodactylidae</taxon>
        <taxon>Eleutherodactylinae</taxon>
        <taxon>Eleutherodactylus</taxon>
        <taxon>Eleutherodactylus</taxon>
    </lineage>
</organism>
<dbReference type="Proteomes" id="UP000770717">
    <property type="component" value="Unassembled WGS sequence"/>
</dbReference>
<protein>
    <submittedName>
        <fullName evidence="1">Uncharacterized protein</fullName>
    </submittedName>
</protein>